<keyword evidence="2 5" id="KW-0812">Transmembrane</keyword>
<evidence type="ECO:0000256" key="2">
    <source>
        <dbReference type="ARBA" id="ARBA00022692"/>
    </source>
</evidence>
<gene>
    <name evidence="7" type="ORF">J0A66_04575</name>
</gene>
<dbReference type="GO" id="GO:0005886">
    <property type="term" value="C:plasma membrane"/>
    <property type="evidence" value="ECO:0007669"/>
    <property type="project" value="InterPro"/>
</dbReference>
<evidence type="ECO:0000256" key="3">
    <source>
        <dbReference type="ARBA" id="ARBA00022989"/>
    </source>
</evidence>
<dbReference type="RefSeq" id="WP_206572602.1">
    <property type="nucleotide sequence ID" value="NZ_JAFKCV010000002.1"/>
</dbReference>
<dbReference type="AlphaFoldDB" id="A0A939DME9"/>
<feature type="domain" description="Lipopolysaccharide assembly protein A" evidence="6">
    <location>
        <begin position="23"/>
        <end position="72"/>
    </location>
</feature>
<sequence>MKLVLSLLLTLAVFLLALTLGAQNDQLIQVNYLIAQTQMRVSSLMAIMFLLGVAVSLSVSLLWFIGFRWRHRHGVSKSGPRREP</sequence>
<keyword evidence="1" id="KW-1003">Cell membrane</keyword>
<proteinExistence type="predicted"/>
<comment type="caution">
    <text evidence="7">The sequence shown here is derived from an EMBL/GenBank/DDBJ whole genome shotgun (WGS) entry which is preliminary data.</text>
</comment>
<feature type="transmembrane region" description="Helical" evidence="5">
    <location>
        <begin position="45"/>
        <end position="67"/>
    </location>
</feature>
<keyword evidence="4 5" id="KW-0472">Membrane</keyword>
<evidence type="ECO:0000313" key="8">
    <source>
        <dbReference type="Proteomes" id="UP000664654"/>
    </source>
</evidence>
<organism evidence="7 8">
    <name type="scientific">Bowmanella dokdonensis</name>
    <dbReference type="NCBI Taxonomy" id="751969"/>
    <lineage>
        <taxon>Bacteria</taxon>
        <taxon>Pseudomonadati</taxon>
        <taxon>Pseudomonadota</taxon>
        <taxon>Gammaproteobacteria</taxon>
        <taxon>Alteromonadales</taxon>
        <taxon>Alteromonadaceae</taxon>
        <taxon>Bowmanella</taxon>
    </lineage>
</organism>
<keyword evidence="8" id="KW-1185">Reference proteome</keyword>
<reference evidence="7" key="1">
    <citation type="submission" date="2021-03" db="EMBL/GenBank/DDBJ databases">
        <title>novel species isolated from a fishpond in China.</title>
        <authorList>
            <person name="Lu H."/>
            <person name="Cai Z."/>
        </authorList>
    </citation>
    <scope>NUCLEOTIDE SEQUENCE</scope>
    <source>
        <strain evidence="7">JCM 30855</strain>
    </source>
</reference>
<evidence type="ECO:0000256" key="4">
    <source>
        <dbReference type="ARBA" id="ARBA00023136"/>
    </source>
</evidence>
<dbReference type="Proteomes" id="UP000664654">
    <property type="component" value="Unassembled WGS sequence"/>
</dbReference>
<evidence type="ECO:0000256" key="1">
    <source>
        <dbReference type="ARBA" id="ARBA00022475"/>
    </source>
</evidence>
<dbReference type="EMBL" id="JAFKCV010000002">
    <property type="protein sequence ID" value="MBN7824496.1"/>
    <property type="molecule type" value="Genomic_DNA"/>
</dbReference>
<dbReference type="InterPro" id="IPR010445">
    <property type="entry name" value="LapA_dom"/>
</dbReference>
<accession>A0A939DME9</accession>
<evidence type="ECO:0000256" key="5">
    <source>
        <dbReference type="SAM" id="Phobius"/>
    </source>
</evidence>
<evidence type="ECO:0000313" key="7">
    <source>
        <dbReference type="EMBL" id="MBN7824496.1"/>
    </source>
</evidence>
<name>A0A939DME9_9ALTE</name>
<evidence type="ECO:0000259" key="6">
    <source>
        <dbReference type="Pfam" id="PF06305"/>
    </source>
</evidence>
<protein>
    <submittedName>
        <fullName evidence="7">LapA family protein</fullName>
    </submittedName>
</protein>
<keyword evidence="3 5" id="KW-1133">Transmembrane helix</keyword>
<dbReference type="Pfam" id="PF06305">
    <property type="entry name" value="LapA_dom"/>
    <property type="match status" value="1"/>
</dbReference>